<dbReference type="PANTHER" id="PTHR43065">
    <property type="entry name" value="SENSOR HISTIDINE KINASE"/>
    <property type="match status" value="1"/>
</dbReference>
<dbReference type="SMART" id="SM00086">
    <property type="entry name" value="PAC"/>
    <property type="match status" value="3"/>
</dbReference>
<dbReference type="InterPro" id="IPR005467">
    <property type="entry name" value="His_kinase_dom"/>
</dbReference>
<evidence type="ECO:0000256" key="6">
    <source>
        <dbReference type="SAM" id="Coils"/>
    </source>
</evidence>
<protein>
    <recommendedName>
        <fullName evidence="2">histidine kinase</fullName>
        <ecNumber evidence="2">2.7.13.3</ecNumber>
    </recommendedName>
</protein>
<evidence type="ECO:0000259" key="8">
    <source>
        <dbReference type="PROSITE" id="PS50112"/>
    </source>
</evidence>
<dbReference type="EMBL" id="MLAW01000026">
    <property type="protein sequence ID" value="OJJ24738.1"/>
    <property type="molecule type" value="Genomic_DNA"/>
</dbReference>
<dbReference type="InterPro" id="IPR035965">
    <property type="entry name" value="PAS-like_dom_sf"/>
</dbReference>
<dbReference type="Proteomes" id="UP000183940">
    <property type="component" value="Unassembled WGS sequence"/>
</dbReference>
<dbReference type="SMART" id="SM00091">
    <property type="entry name" value="PAS"/>
    <property type="match status" value="3"/>
</dbReference>
<dbReference type="PANTHER" id="PTHR43065:SF50">
    <property type="entry name" value="HISTIDINE KINASE"/>
    <property type="match status" value="1"/>
</dbReference>
<evidence type="ECO:0000313" key="11">
    <source>
        <dbReference type="Proteomes" id="UP000183940"/>
    </source>
</evidence>
<dbReference type="Pfam" id="PF02518">
    <property type="entry name" value="HATPase_c"/>
    <property type="match status" value="1"/>
</dbReference>
<dbReference type="InterPro" id="IPR036890">
    <property type="entry name" value="HATPase_C_sf"/>
</dbReference>
<keyword evidence="3" id="KW-0597">Phosphoprotein</keyword>
<dbReference type="NCBIfam" id="TIGR00229">
    <property type="entry name" value="sensory_box"/>
    <property type="match status" value="3"/>
</dbReference>
<dbReference type="SUPFAM" id="SSF55874">
    <property type="entry name" value="ATPase domain of HSP90 chaperone/DNA topoisomerase II/histidine kinase"/>
    <property type="match status" value="1"/>
</dbReference>
<evidence type="ECO:0000256" key="1">
    <source>
        <dbReference type="ARBA" id="ARBA00000085"/>
    </source>
</evidence>
<dbReference type="AlphaFoldDB" id="A0A1L9QPX3"/>
<evidence type="ECO:0000256" key="2">
    <source>
        <dbReference type="ARBA" id="ARBA00012438"/>
    </source>
</evidence>
<dbReference type="CDD" id="cd00130">
    <property type="entry name" value="PAS"/>
    <property type="match status" value="2"/>
</dbReference>
<dbReference type="SUPFAM" id="SSF47384">
    <property type="entry name" value="Homodimeric domain of signal transducing histidine kinase"/>
    <property type="match status" value="1"/>
</dbReference>
<gene>
    <name evidence="10" type="ORF">BI308_14990</name>
</gene>
<proteinExistence type="predicted"/>
<dbReference type="Gene3D" id="3.30.565.10">
    <property type="entry name" value="Histidine kinase-like ATPase, C-terminal domain"/>
    <property type="match status" value="1"/>
</dbReference>
<dbReference type="InterPro" id="IPR001610">
    <property type="entry name" value="PAC"/>
</dbReference>
<accession>A0A1L9QPX3</accession>
<dbReference type="SUPFAM" id="SSF55785">
    <property type="entry name" value="PYP-like sensor domain (PAS domain)"/>
    <property type="match status" value="3"/>
</dbReference>
<dbReference type="PRINTS" id="PR00344">
    <property type="entry name" value="BCTRLSENSOR"/>
</dbReference>
<evidence type="ECO:0000259" key="7">
    <source>
        <dbReference type="PROSITE" id="PS50109"/>
    </source>
</evidence>
<dbReference type="GO" id="GO:0000155">
    <property type="term" value="F:phosphorelay sensor kinase activity"/>
    <property type="evidence" value="ECO:0007669"/>
    <property type="project" value="InterPro"/>
</dbReference>
<keyword evidence="11" id="KW-1185">Reference proteome</keyword>
<dbReference type="InterPro" id="IPR003594">
    <property type="entry name" value="HATPase_dom"/>
</dbReference>
<dbReference type="PROSITE" id="PS50109">
    <property type="entry name" value="HIS_KIN"/>
    <property type="match status" value="1"/>
</dbReference>
<evidence type="ECO:0000256" key="5">
    <source>
        <dbReference type="ARBA" id="ARBA00023012"/>
    </source>
</evidence>
<dbReference type="Gene3D" id="1.10.287.130">
    <property type="match status" value="1"/>
</dbReference>
<comment type="catalytic activity">
    <reaction evidence="1">
        <text>ATP + protein L-histidine = ADP + protein N-phospho-L-histidine.</text>
        <dbReference type="EC" id="2.7.13.3"/>
    </reaction>
</comment>
<dbReference type="SMART" id="SM00387">
    <property type="entry name" value="HATPase_c"/>
    <property type="match status" value="1"/>
</dbReference>
<reference evidence="10" key="1">
    <citation type="submission" date="2016-10" db="EMBL/GenBank/DDBJ databases">
        <title>CRISPR-Cas defence system in Roseofilum reptotaenium: evidence of a bacteriophage-cyanobacterium arms race in the coral black band disease.</title>
        <authorList>
            <person name="Buerger P."/>
            <person name="Wood-Charlson E.M."/>
            <person name="Weynberg K.D."/>
            <person name="Willis B."/>
            <person name="Van Oppen M.J."/>
        </authorList>
    </citation>
    <scope>NUCLEOTIDE SEQUENCE [LARGE SCALE GENOMIC DNA]</scope>
    <source>
        <strain evidence="10">AO1-A</strain>
    </source>
</reference>
<keyword evidence="6" id="KW-0175">Coiled coil</keyword>
<organism evidence="10 11">
    <name type="scientific">Roseofilum reptotaenium AO1-A</name>
    <dbReference type="NCBI Taxonomy" id="1925591"/>
    <lineage>
        <taxon>Bacteria</taxon>
        <taxon>Bacillati</taxon>
        <taxon>Cyanobacteriota</taxon>
        <taxon>Cyanophyceae</taxon>
        <taxon>Desertifilales</taxon>
        <taxon>Desertifilaceae</taxon>
        <taxon>Roseofilum</taxon>
    </lineage>
</organism>
<dbReference type="Pfam" id="PF08447">
    <property type="entry name" value="PAS_3"/>
    <property type="match status" value="1"/>
</dbReference>
<evidence type="ECO:0000313" key="10">
    <source>
        <dbReference type="EMBL" id="OJJ24738.1"/>
    </source>
</evidence>
<dbReference type="STRING" id="1925591.BI308_14990"/>
<dbReference type="Pfam" id="PF13426">
    <property type="entry name" value="PAS_9"/>
    <property type="match status" value="1"/>
</dbReference>
<dbReference type="EC" id="2.7.13.3" evidence="2"/>
<dbReference type="CDD" id="cd00082">
    <property type="entry name" value="HisKA"/>
    <property type="match status" value="1"/>
</dbReference>
<dbReference type="InterPro" id="IPR013656">
    <property type="entry name" value="PAS_4"/>
</dbReference>
<evidence type="ECO:0000256" key="4">
    <source>
        <dbReference type="ARBA" id="ARBA00022777"/>
    </source>
</evidence>
<feature type="domain" description="PAS" evidence="8">
    <location>
        <begin position="22"/>
        <end position="92"/>
    </location>
</feature>
<dbReference type="InterPro" id="IPR004358">
    <property type="entry name" value="Sig_transdc_His_kin-like_C"/>
</dbReference>
<dbReference type="InterPro" id="IPR003661">
    <property type="entry name" value="HisK_dim/P_dom"/>
</dbReference>
<feature type="coiled-coil region" evidence="6">
    <location>
        <begin position="403"/>
        <end position="437"/>
    </location>
</feature>
<dbReference type="PROSITE" id="PS50113">
    <property type="entry name" value="PAC"/>
    <property type="match status" value="1"/>
</dbReference>
<evidence type="ECO:0000259" key="9">
    <source>
        <dbReference type="PROSITE" id="PS50113"/>
    </source>
</evidence>
<comment type="caution">
    <text evidence="10">The sequence shown here is derived from an EMBL/GenBank/DDBJ whole genome shotgun (WGS) entry which is preliminary data.</text>
</comment>
<dbReference type="InterPro" id="IPR000700">
    <property type="entry name" value="PAS-assoc_C"/>
</dbReference>
<dbReference type="InterPro" id="IPR013655">
    <property type="entry name" value="PAS_fold_3"/>
</dbReference>
<keyword evidence="4" id="KW-0418">Kinase</keyword>
<dbReference type="Gene3D" id="3.30.450.20">
    <property type="entry name" value="PAS domain"/>
    <property type="match status" value="3"/>
</dbReference>
<sequence length="712" mass="80637">MYLLKSDNSYKTPLKTQVTPMDTNRENTLFNQAPTGMIEWSLEGKILRINPRFGHLIGYPPQELQGHSLMEIIHPDDIEGDRPLIDQLLEGELQTFMQEKRYLHQDGSMTWVNLAVSLLYTSPSTPPTFLGVVTDTSEHQAVLRDRRKAQQALKESERRFRAIFNSAFGFMTLLSPEGEILEANHTLLEFAGVQLSDVIDQDIWNAPWWPQDYANQEQLKAKIKQAAKGKTLRCTVDFLGINQQSITVDFSLKPVMDSCGKVVMLIAEGRDISDRQALQKELVWRDQLWNAFFKAAPIGMAILDKKMRFVQVNETLASTNDSTIGDHLTKTISEINPYRAKTLEPHLREVLTSGKPLLNIEVSHETPRLSGVVRHWLENYFPLTTEQGQSKGVGMICIDMTARKQAEHALRHSESLLKEKNQQLQETLCDLKRTQSHLIQAEKMSSLGQMVAGVAHEINNPVNFIYGNLLHAENYMQDLVDILQLYQDHYPQPHPEIAEATEVKDLDFLLEDLPELLHSMTVGTERIREIVKSMRTFSRLDESAVKSVDIHEGIDSTLLILHNRMKVKPDYPGIEVIKEYGELPKIECYAGQLNQVVMNILSNAIDAIDESLCSKQGHLQEPREGQIRIATQLLDSNWVAIRIQDNGMGIPERVKQRLFDPFFTTKPVGKGTGLGLSISYQIVVKNHGGKMDCHSIPGEGTEFIIHIPCQQG</sequence>
<name>A0A1L9QPX3_9CYAN</name>
<dbReference type="InterPro" id="IPR036097">
    <property type="entry name" value="HisK_dim/P_sf"/>
</dbReference>
<keyword evidence="4" id="KW-0808">Transferase</keyword>
<keyword evidence="5" id="KW-0902">Two-component regulatory system</keyword>
<dbReference type="Pfam" id="PF08448">
    <property type="entry name" value="PAS_4"/>
    <property type="match status" value="1"/>
</dbReference>
<feature type="domain" description="PAC" evidence="9">
    <location>
        <begin position="96"/>
        <end position="148"/>
    </location>
</feature>
<feature type="domain" description="Histidine kinase" evidence="7">
    <location>
        <begin position="453"/>
        <end position="711"/>
    </location>
</feature>
<dbReference type="InterPro" id="IPR000014">
    <property type="entry name" value="PAS"/>
</dbReference>
<dbReference type="PROSITE" id="PS50112">
    <property type="entry name" value="PAS"/>
    <property type="match status" value="2"/>
</dbReference>
<evidence type="ECO:0000256" key="3">
    <source>
        <dbReference type="ARBA" id="ARBA00022553"/>
    </source>
</evidence>
<dbReference type="SMART" id="SM00388">
    <property type="entry name" value="HisKA"/>
    <property type="match status" value="1"/>
</dbReference>
<feature type="domain" description="PAS" evidence="8">
    <location>
        <begin position="156"/>
        <end position="230"/>
    </location>
</feature>